<evidence type="ECO:0000259" key="3">
    <source>
        <dbReference type="Pfam" id="PF23007"/>
    </source>
</evidence>
<dbReference type="AlphaFoldDB" id="A0A6P8EHS7"/>
<evidence type="ECO:0000256" key="1">
    <source>
        <dbReference type="SAM" id="Coils"/>
    </source>
</evidence>
<dbReference type="OrthoDB" id="1906110at2759"/>
<dbReference type="Proteomes" id="UP000515151">
    <property type="component" value="Chromosome 7"/>
</dbReference>
<dbReference type="CDD" id="cd18137">
    <property type="entry name" value="HLD_clamp_pol_III_gamma_tau"/>
    <property type="match status" value="1"/>
</dbReference>
<evidence type="ECO:0000313" key="5">
    <source>
        <dbReference type="RefSeq" id="XP_031406280.1"/>
    </source>
</evidence>
<keyword evidence="1" id="KW-0175">Coiled coil</keyword>
<dbReference type="GO" id="GO:0005663">
    <property type="term" value="C:DNA replication factor C complex"/>
    <property type="evidence" value="ECO:0007669"/>
    <property type="project" value="TreeGrafter"/>
</dbReference>
<accession>A0A6P8EHS7</accession>
<name>A0A6P8EHS7_PUNGR</name>
<dbReference type="GO" id="GO:0006281">
    <property type="term" value="P:DNA repair"/>
    <property type="evidence" value="ECO:0007669"/>
    <property type="project" value="TreeGrafter"/>
</dbReference>
<dbReference type="GO" id="GO:0003689">
    <property type="term" value="F:DNA clamp loader activity"/>
    <property type="evidence" value="ECO:0007669"/>
    <property type="project" value="TreeGrafter"/>
</dbReference>
<dbReference type="Pfam" id="PF13177">
    <property type="entry name" value="DNA_pol3_delta2"/>
    <property type="match status" value="1"/>
</dbReference>
<feature type="coiled-coil region" evidence="1">
    <location>
        <begin position="368"/>
        <end position="395"/>
    </location>
</feature>
<dbReference type="PANTHER" id="PTHR11669:SF51">
    <property type="entry name" value="AAA+ ATPASE DOMAIN-CONTAINING PROTEIN"/>
    <property type="match status" value="1"/>
</dbReference>
<feature type="region of interest" description="Disordered" evidence="2">
    <location>
        <begin position="898"/>
        <end position="953"/>
    </location>
</feature>
<dbReference type="InterPro" id="IPR027417">
    <property type="entry name" value="P-loop_NTPase"/>
</dbReference>
<feature type="compositionally biased region" description="Basic and acidic residues" evidence="2">
    <location>
        <begin position="898"/>
        <end position="938"/>
    </location>
</feature>
<evidence type="ECO:0000256" key="2">
    <source>
        <dbReference type="SAM" id="MobiDB-lite"/>
    </source>
</evidence>
<feature type="domain" description="STICHEL DnaA-N-like alpha-beta" evidence="3">
    <location>
        <begin position="667"/>
        <end position="744"/>
    </location>
</feature>
<dbReference type="Pfam" id="PF23007">
    <property type="entry name" value="DnaA_N-like_STI"/>
    <property type="match status" value="1"/>
</dbReference>
<dbReference type="InterPro" id="IPR045085">
    <property type="entry name" value="HLD_clamp_pol_III_gamma_tau"/>
</dbReference>
<dbReference type="RefSeq" id="XP_031406280.1">
    <property type="nucleotide sequence ID" value="XM_031550420.1"/>
</dbReference>
<organism evidence="4 5">
    <name type="scientific">Punica granatum</name>
    <name type="common">Pomegranate</name>
    <dbReference type="NCBI Taxonomy" id="22663"/>
    <lineage>
        <taxon>Eukaryota</taxon>
        <taxon>Viridiplantae</taxon>
        <taxon>Streptophyta</taxon>
        <taxon>Embryophyta</taxon>
        <taxon>Tracheophyta</taxon>
        <taxon>Spermatophyta</taxon>
        <taxon>Magnoliopsida</taxon>
        <taxon>eudicotyledons</taxon>
        <taxon>Gunneridae</taxon>
        <taxon>Pentapetalae</taxon>
        <taxon>rosids</taxon>
        <taxon>malvids</taxon>
        <taxon>Myrtales</taxon>
        <taxon>Lythraceae</taxon>
        <taxon>Punica</taxon>
    </lineage>
</organism>
<dbReference type="GeneID" id="116214919"/>
<proteinExistence type="predicted"/>
<gene>
    <name evidence="5" type="primary">LOC116214919</name>
</gene>
<dbReference type="PANTHER" id="PTHR11669">
    <property type="entry name" value="REPLICATION FACTOR C / DNA POLYMERASE III GAMMA-TAU SUBUNIT"/>
    <property type="match status" value="1"/>
</dbReference>
<dbReference type="InterPro" id="IPR054506">
    <property type="entry name" value="DnaA_N-like_STI"/>
</dbReference>
<reference evidence="5" key="2">
    <citation type="submission" date="2025-08" db="UniProtKB">
        <authorList>
            <consortium name="RefSeq"/>
        </authorList>
    </citation>
    <scope>IDENTIFICATION</scope>
    <source>
        <tissue evidence="5">Leaf</tissue>
    </source>
</reference>
<dbReference type="Gene3D" id="3.40.50.300">
    <property type="entry name" value="P-loop containing nucleotide triphosphate hydrolases"/>
    <property type="match status" value="1"/>
</dbReference>
<reference evidence="4" key="1">
    <citation type="journal article" date="2020" name="Plant Biotechnol. J.">
        <title>The pomegranate (Punica granatum L.) draft genome dissects genetic divergence between soft- and hard-seeded cultivars.</title>
        <authorList>
            <person name="Luo X."/>
            <person name="Li H."/>
            <person name="Wu Z."/>
            <person name="Yao W."/>
            <person name="Zhao P."/>
            <person name="Cao D."/>
            <person name="Yu H."/>
            <person name="Li K."/>
            <person name="Poudel K."/>
            <person name="Zhao D."/>
            <person name="Zhang F."/>
            <person name="Xia X."/>
            <person name="Chen L."/>
            <person name="Wang Q."/>
            <person name="Jing D."/>
            <person name="Cao S."/>
        </authorList>
    </citation>
    <scope>NUCLEOTIDE SEQUENCE [LARGE SCALE GENOMIC DNA]</scope>
    <source>
        <strain evidence="4">cv. Tunisia</strain>
    </source>
</reference>
<evidence type="ECO:0000313" key="4">
    <source>
        <dbReference type="Proteomes" id="UP000515151"/>
    </source>
</evidence>
<dbReference type="InterPro" id="IPR050238">
    <property type="entry name" value="DNA_Rep/Repair_Clamp_Loader"/>
</dbReference>
<sequence>MASKAAELPFPNRVPKTPAASYGGRILLEDFSDKARKNRRRSLSSVSGYLENPSREYSLSLEQLHRSSSLSRLAETPEGKERNRSRGWTIPWRWSRMRKAYRRKMGKAARRRSSDQFNQRFLESSLAVEPTFSSENLSREEIGMVIKDRISVSGSIDSSLTGIGGHDGEDTNSGTSLSLKYQPKVFEDIVGHEIIVKAIATAIQRKRISSLYLFHGPSGTGKSSTARILAMALNCESNSPTRPCWSCRGCSRSLCVMEMCSGSRFPGFEKAKTLIQSTSFTQALPGLKVFILEECHLLTVEAWDELLSIAEGPNGSTIVFVLITMGAEGLPSSISSRCQKYCFLKLRDEDIKRKLTRIAIGEGIRLEREALELIIAKAEGSLTEAENILDQLTLLDRRITTSMVQQIVGTFGELSSFFFSPFKCSFIDRVVLMSLQVHLIPRENLNHLLIAALSGDTMKTIQLTAELIGSGAEPQALTSQLASLIKDHLSTAAITTPGSSSTASGKAKVQLRSISQQIYVSVLILMCHFYNNVISEKFAVKGHPEKLCYALKVLVELEKQPRSFIDQSTQIFAALLQIASPDAPQRTSRRNYIAKDMPLPTVEGDEVNSESLEVKQQSITHKRFSFHHSHKTSKEENNNYKVTMMTEESNKLRGKATERGPESSCIANIEQIWLNMVDSIQNRDIKEFLSHQVNLASLTISSGNAIVHLMFRTPEDKMKAQLSEESISRALQSAIGCPVTVNMSIQPIDLTLIEQDADSIPKRHPAECSHSRKQRAPVHQNNIHSTTSGVGRMTHLKGCQVPSPQSGPTELAGYNSLRGERKPFVSAQEKLSISELASSEKQVDISAYQETNGLPPSARTHALRIKNPKHRWLSLSSIPQSDASVEAYSQDILFEHANKDRENKARRDPKLQKHFSKVQEEHHPQVDPRTEGRDRSWSCKDILCQQKRKGKQR</sequence>
<protein>
    <submittedName>
        <fullName evidence="5">Protein STICHEL-like 4 isoform X1</fullName>
    </submittedName>
</protein>
<dbReference type="SUPFAM" id="SSF52540">
    <property type="entry name" value="P-loop containing nucleoside triphosphate hydrolases"/>
    <property type="match status" value="1"/>
</dbReference>
<dbReference type="Gene3D" id="1.10.8.60">
    <property type="match status" value="1"/>
</dbReference>
<keyword evidence="4" id="KW-1185">Reference proteome</keyword>
<dbReference type="GO" id="GO:0006261">
    <property type="term" value="P:DNA-templated DNA replication"/>
    <property type="evidence" value="ECO:0007669"/>
    <property type="project" value="TreeGrafter"/>
</dbReference>